<feature type="signal peptide" evidence="2">
    <location>
        <begin position="1"/>
        <end position="26"/>
    </location>
</feature>
<dbReference type="Gene3D" id="3.40.50.1000">
    <property type="entry name" value="HAD superfamily/HAD-like"/>
    <property type="match status" value="1"/>
</dbReference>
<feature type="compositionally biased region" description="Low complexity" evidence="1">
    <location>
        <begin position="148"/>
        <end position="177"/>
    </location>
</feature>
<dbReference type="SUPFAM" id="SSF56784">
    <property type="entry name" value="HAD-like"/>
    <property type="match status" value="1"/>
</dbReference>
<dbReference type="InterPro" id="IPR050365">
    <property type="entry name" value="TIM50"/>
</dbReference>
<dbReference type="CDD" id="cd07521">
    <property type="entry name" value="HAD_FCP1-like"/>
    <property type="match status" value="1"/>
</dbReference>
<dbReference type="EMBL" id="BDRX01000160">
    <property type="protein sequence ID" value="GBF99494.1"/>
    <property type="molecule type" value="Genomic_DNA"/>
</dbReference>
<gene>
    <name evidence="4" type="ORF">Rsub_12272</name>
</gene>
<dbReference type="Proteomes" id="UP000247498">
    <property type="component" value="Unassembled WGS sequence"/>
</dbReference>
<feature type="compositionally biased region" description="Low complexity" evidence="1">
    <location>
        <begin position="454"/>
        <end position="463"/>
    </location>
</feature>
<feature type="region of interest" description="Disordered" evidence="1">
    <location>
        <begin position="425"/>
        <end position="463"/>
    </location>
</feature>
<protein>
    <submittedName>
        <fullName evidence="4">CTD small phosphatase</fullName>
    </submittedName>
</protein>
<keyword evidence="2" id="KW-0732">Signal</keyword>
<dbReference type="SMART" id="SM00577">
    <property type="entry name" value="CPDc"/>
    <property type="match status" value="1"/>
</dbReference>
<dbReference type="InParanoid" id="A0A2V0PI65"/>
<accession>A0A2V0PI65</accession>
<evidence type="ECO:0000256" key="2">
    <source>
        <dbReference type="SAM" id="SignalP"/>
    </source>
</evidence>
<dbReference type="GO" id="GO:0016791">
    <property type="term" value="F:phosphatase activity"/>
    <property type="evidence" value="ECO:0007669"/>
    <property type="project" value="InterPro"/>
</dbReference>
<feature type="chain" id="PRO_5015955448" evidence="2">
    <location>
        <begin position="27"/>
        <end position="463"/>
    </location>
</feature>
<dbReference type="STRING" id="307507.A0A2V0PI65"/>
<dbReference type="PANTHER" id="PTHR12210">
    <property type="entry name" value="DULLARD PROTEIN PHOSPHATASE"/>
    <property type="match status" value="1"/>
</dbReference>
<feature type="domain" description="FCP1 homology" evidence="3">
    <location>
        <begin position="249"/>
        <end position="407"/>
    </location>
</feature>
<dbReference type="InterPro" id="IPR011948">
    <property type="entry name" value="Dullard_phosphatase"/>
</dbReference>
<evidence type="ECO:0000313" key="5">
    <source>
        <dbReference type="Proteomes" id="UP000247498"/>
    </source>
</evidence>
<feature type="region of interest" description="Disordered" evidence="1">
    <location>
        <begin position="81"/>
        <end position="201"/>
    </location>
</feature>
<dbReference type="AlphaFoldDB" id="A0A2V0PI65"/>
<reference evidence="4 5" key="1">
    <citation type="journal article" date="2018" name="Sci. Rep.">
        <title>Raphidocelis subcapitata (=Pseudokirchneriella subcapitata) provides an insight into genome evolution and environmental adaptations in the Sphaeropleales.</title>
        <authorList>
            <person name="Suzuki S."/>
            <person name="Yamaguchi H."/>
            <person name="Nakajima N."/>
            <person name="Kawachi M."/>
        </authorList>
    </citation>
    <scope>NUCLEOTIDE SEQUENCE [LARGE SCALE GENOMIC DNA]</scope>
    <source>
        <strain evidence="4 5">NIES-35</strain>
    </source>
</reference>
<name>A0A2V0PI65_9CHLO</name>
<organism evidence="4 5">
    <name type="scientific">Raphidocelis subcapitata</name>
    <dbReference type="NCBI Taxonomy" id="307507"/>
    <lineage>
        <taxon>Eukaryota</taxon>
        <taxon>Viridiplantae</taxon>
        <taxon>Chlorophyta</taxon>
        <taxon>core chlorophytes</taxon>
        <taxon>Chlorophyceae</taxon>
        <taxon>CS clade</taxon>
        <taxon>Sphaeropleales</taxon>
        <taxon>Selenastraceae</taxon>
        <taxon>Raphidocelis</taxon>
    </lineage>
</organism>
<dbReference type="InterPro" id="IPR023214">
    <property type="entry name" value="HAD_sf"/>
</dbReference>
<dbReference type="Pfam" id="PF03031">
    <property type="entry name" value="NIF"/>
    <property type="match status" value="1"/>
</dbReference>
<keyword evidence="5" id="KW-1185">Reference proteome</keyword>
<dbReference type="PROSITE" id="PS50969">
    <property type="entry name" value="FCP1"/>
    <property type="match status" value="1"/>
</dbReference>
<dbReference type="OrthoDB" id="277011at2759"/>
<dbReference type="InterPro" id="IPR036412">
    <property type="entry name" value="HAD-like_sf"/>
</dbReference>
<sequence>MAGSAAAAYGLSSLLGAWAGVGGASGAAPAGSGAADADGAAALQAEADAWTARLRSVLCCLPAPLQAAAGVQLAAMRPASAAAPRPAAPAPAPAAARPRGQRMARGCEDVALSQPRPAPKGHAGAGRIARTQSAPACGSAGGGESDGSESSSEGSSGSGRDSDVSSSTASSSSGSDASRARAHARAGGAGTTDDCDTDGGAALRRTASMSAVVASSVFAAPRPAQQHPWPPPKSPRVYDRPAIGPPRARDAGKKLLVLDLDETLVHSSFRPVANADFILPVEIDGRMVDIYVTKRPWVDHFLSVLGQRFEVAVFTASLSLYADPLLDILDRTRCIKWRLFRESCCPFGGTLVKDLACLGRDLAGVIIIDNSPNAYSFHPDNAVPIATFIDDAGDRALLDLVPQLLRLADAPDVRPLLGPLNVANYKPPPPPRQHAHAHARGGAAAVPPPPPPRAAAVPALAVH</sequence>
<proteinExistence type="predicted"/>
<evidence type="ECO:0000256" key="1">
    <source>
        <dbReference type="SAM" id="MobiDB-lite"/>
    </source>
</evidence>
<comment type="caution">
    <text evidence="4">The sequence shown here is derived from an EMBL/GenBank/DDBJ whole genome shotgun (WGS) entry which is preliminary data.</text>
</comment>
<evidence type="ECO:0000313" key="4">
    <source>
        <dbReference type="EMBL" id="GBF99494.1"/>
    </source>
</evidence>
<feature type="compositionally biased region" description="Low complexity" evidence="1">
    <location>
        <begin position="93"/>
        <end position="104"/>
    </location>
</feature>
<evidence type="ECO:0000259" key="3">
    <source>
        <dbReference type="PROSITE" id="PS50969"/>
    </source>
</evidence>
<dbReference type="InterPro" id="IPR004274">
    <property type="entry name" value="FCP1_dom"/>
</dbReference>
<dbReference type="NCBIfam" id="TIGR02251">
    <property type="entry name" value="HIF-SF_euk"/>
    <property type="match status" value="1"/>
</dbReference>
<dbReference type="FunFam" id="3.40.50.1000:FF:000093">
    <property type="entry name" value="NLI interacting factor-like phosphatase family protein"/>
    <property type="match status" value="1"/>
</dbReference>